<accession>A0ABT0YL44</accession>
<dbReference type="InterPro" id="IPR050612">
    <property type="entry name" value="Prok_Mopterin_Oxidored"/>
</dbReference>
<evidence type="ECO:0000256" key="6">
    <source>
        <dbReference type="ARBA" id="ARBA00023004"/>
    </source>
</evidence>
<dbReference type="Pfam" id="PF04879">
    <property type="entry name" value="Molybdop_Fe4S4"/>
    <property type="match status" value="1"/>
</dbReference>
<evidence type="ECO:0000256" key="4">
    <source>
        <dbReference type="ARBA" id="ARBA00022723"/>
    </source>
</evidence>
<dbReference type="SUPFAM" id="SSF50692">
    <property type="entry name" value="ADC-like"/>
    <property type="match status" value="1"/>
</dbReference>
<dbReference type="Pfam" id="PF01568">
    <property type="entry name" value="Molydop_binding"/>
    <property type="match status" value="1"/>
</dbReference>
<feature type="domain" description="4Fe-4S Mo/W bis-MGD-type" evidence="8">
    <location>
        <begin position="18"/>
        <end position="75"/>
    </location>
</feature>
<dbReference type="InterPro" id="IPR037920">
    <property type="entry name" value="YoaE_C"/>
</dbReference>
<dbReference type="PROSITE" id="PS51669">
    <property type="entry name" value="4FE4S_MOW_BIS_MGD"/>
    <property type="match status" value="1"/>
</dbReference>
<dbReference type="PANTHER" id="PTHR43742:SF6">
    <property type="entry name" value="OXIDOREDUCTASE YYAE-RELATED"/>
    <property type="match status" value="1"/>
</dbReference>
<evidence type="ECO:0000256" key="1">
    <source>
        <dbReference type="ARBA" id="ARBA00001942"/>
    </source>
</evidence>
<evidence type="ECO:0000256" key="3">
    <source>
        <dbReference type="ARBA" id="ARBA00022505"/>
    </source>
</evidence>
<evidence type="ECO:0000256" key="2">
    <source>
        <dbReference type="ARBA" id="ARBA00010312"/>
    </source>
</evidence>
<dbReference type="InterPro" id="IPR006656">
    <property type="entry name" value="Mopterin_OxRdtase"/>
</dbReference>
<dbReference type="CDD" id="cd02766">
    <property type="entry name" value="MopB_3"/>
    <property type="match status" value="1"/>
</dbReference>
<name>A0ABT0YL44_9BURK</name>
<dbReference type="Pfam" id="PF00384">
    <property type="entry name" value="Molybdopterin"/>
    <property type="match status" value="1"/>
</dbReference>
<dbReference type="SMART" id="SM00926">
    <property type="entry name" value="Molybdop_Fe4S4"/>
    <property type="match status" value="1"/>
</dbReference>
<keyword evidence="7" id="KW-0411">Iron-sulfur</keyword>
<reference evidence="9" key="1">
    <citation type="submission" date="2022-05" db="EMBL/GenBank/DDBJ databases">
        <title>Schlegelella sp. nov., isolated from mangrove soil.</title>
        <authorList>
            <person name="Liu Y."/>
            <person name="Ge X."/>
            <person name="Liu W."/>
        </authorList>
    </citation>
    <scope>NUCLEOTIDE SEQUENCE</scope>
    <source>
        <strain evidence="9">S2-27</strain>
    </source>
</reference>
<dbReference type="InterPro" id="IPR006655">
    <property type="entry name" value="Mopterin_OxRdtase_prok_CS"/>
</dbReference>
<sequence>MPPETPLKGECAIPHESSKFVRAACPHDCPDTCAMRVTVEGGRAVKVQGDPEHPPTHGALCRKVSCYPERTYHPERVLHPLKRIGPKGSGHFVQVGWDEALRDIADRLQAIAARDPEAIVPYSYAGTMGLVQGESIAARFFHALGASRLDRTICASAGSEALAATYGGKVGMHLEHFAESRLIVIWGSNSIASNLHFWSFAQQAKRNGARLVCIDPRRTETADKCHQHLQVLPGTDGALALGLMHELIAQDRLDHDYIERYTDGWPALREKALAWTPERTAQVCGITADEVRQLAHDYATLAPAAIRLNYGMQRVKGGGNAVRLIAVLPCLVGAWRHRAGGLLLSSSGWFPVDKAALQRPDLLGARNPRTVNMSTIGADLLREAAPEFGPKIEALVVYNSNPVAVAPQSPQVVQGFRREDLFTVVLEHFMTDTADVADYVLPATTQLEHLDVHASYGHTYALINEPAVAPLGEAKPNTQVFRELAARMRLEDPCLQESDETVAAQAFGSHIALDELRARGWMKLALPDAPFADGGFPTPSGRCIIASAAVEAPDFVPNHESRATSPALAARYPLAMISPPARNFLNSSFVNVRSLRDIEGEPLLEIHPQDAVPRGIEDGGTVRVFNDRGEYWCIARVSERARPGVVNGLGIWWRKLGQRGTNVNELTHQRLTDIGRGPCFYDVLVEVQAG</sequence>
<dbReference type="Gene3D" id="2.40.40.20">
    <property type="match status" value="1"/>
</dbReference>
<dbReference type="CDD" id="cd02786">
    <property type="entry name" value="MopB_CT_3"/>
    <property type="match status" value="1"/>
</dbReference>
<comment type="cofactor">
    <cofactor evidence="1">
        <name>Mo-bis(molybdopterin guanine dinucleotide)</name>
        <dbReference type="ChEBI" id="CHEBI:60539"/>
    </cofactor>
</comment>
<dbReference type="SUPFAM" id="SSF53706">
    <property type="entry name" value="Formate dehydrogenase/DMSO reductase, domains 1-3"/>
    <property type="match status" value="1"/>
</dbReference>
<dbReference type="InterPro" id="IPR006963">
    <property type="entry name" value="Mopterin_OxRdtase_4Fe-4S_dom"/>
</dbReference>
<evidence type="ECO:0000256" key="7">
    <source>
        <dbReference type="ARBA" id="ARBA00023014"/>
    </source>
</evidence>
<keyword evidence="10" id="KW-1185">Reference proteome</keyword>
<keyword evidence="5" id="KW-0560">Oxidoreductase</keyword>
<dbReference type="PANTHER" id="PTHR43742">
    <property type="entry name" value="TRIMETHYLAMINE-N-OXIDE REDUCTASE"/>
    <property type="match status" value="1"/>
</dbReference>
<keyword evidence="4" id="KW-0479">Metal-binding</keyword>
<dbReference type="Gene3D" id="2.20.25.90">
    <property type="entry name" value="ADC-like domains"/>
    <property type="match status" value="1"/>
</dbReference>
<proteinExistence type="inferred from homology"/>
<dbReference type="InterPro" id="IPR006657">
    <property type="entry name" value="MoPterin_dinucl-bd_dom"/>
</dbReference>
<comment type="similarity">
    <text evidence="2">Belongs to the prokaryotic molybdopterin-containing oxidoreductase family.</text>
</comment>
<comment type="caution">
    <text evidence="9">The sequence shown here is derived from an EMBL/GenBank/DDBJ whole genome shotgun (WGS) entry which is preliminary data.</text>
</comment>
<keyword evidence="6" id="KW-0408">Iron</keyword>
<dbReference type="PROSITE" id="PS00490">
    <property type="entry name" value="MOLYBDOPTERIN_PROK_2"/>
    <property type="match status" value="1"/>
</dbReference>
<dbReference type="InterPro" id="IPR009010">
    <property type="entry name" value="Asp_de-COase-like_dom_sf"/>
</dbReference>
<evidence type="ECO:0000256" key="5">
    <source>
        <dbReference type="ARBA" id="ARBA00023002"/>
    </source>
</evidence>
<protein>
    <submittedName>
        <fullName evidence="9">Molybdopterin oxidoreductase family protein</fullName>
    </submittedName>
</protein>
<organism evidence="9 10">
    <name type="scientific">Caldimonas mangrovi</name>
    <dbReference type="NCBI Taxonomy" id="2944811"/>
    <lineage>
        <taxon>Bacteria</taxon>
        <taxon>Pseudomonadati</taxon>
        <taxon>Pseudomonadota</taxon>
        <taxon>Betaproteobacteria</taxon>
        <taxon>Burkholderiales</taxon>
        <taxon>Sphaerotilaceae</taxon>
        <taxon>Caldimonas</taxon>
    </lineage>
</organism>
<dbReference type="EMBL" id="JAMKFE010000002">
    <property type="protein sequence ID" value="MCM5678603.1"/>
    <property type="molecule type" value="Genomic_DNA"/>
</dbReference>
<dbReference type="RefSeq" id="WP_251776744.1">
    <property type="nucleotide sequence ID" value="NZ_JAMKFE010000002.1"/>
</dbReference>
<dbReference type="Gene3D" id="3.30.2070.10">
    <property type="entry name" value="Formate dehydrogenase/DMSO reductase"/>
    <property type="match status" value="1"/>
</dbReference>
<dbReference type="Gene3D" id="3.40.50.740">
    <property type="match status" value="1"/>
</dbReference>
<keyword evidence="3" id="KW-0500">Molybdenum</keyword>
<evidence type="ECO:0000313" key="10">
    <source>
        <dbReference type="Proteomes" id="UP001165541"/>
    </source>
</evidence>
<dbReference type="Gene3D" id="3.40.228.10">
    <property type="entry name" value="Dimethylsulfoxide Reductase, domain 2"/>
    <property type="match status" value="1"/>
</dbReference>
<evidence type="ECO:0000259" key="8">
    <source>
        <dbReference type="PROSITE" id="PS51669"/>
    </source>
</evidence>
<gene>
    <name evidence="9" type="ORF">M8A51_03545</name>
</gene>
<dbReference type="Proteomes" id="UP001165541">
    <property type="component" value="Unassembled WGS sequence"/>
</dbReference>
<evidence type="ECO:0000313" key="9">
    <source>
        <dbReference type="EMBL" id="MCM5678603.1"/>
    </source>
</evidence>